<keyword evidence="6 8" id="KW-0675">Receptor</keyword>
<evidence type="ECO:0000256" key="7">
    <source>
        <dbReference type="ARBA" id="ARBA00023224"/>
    </source>
</evidence>
<protein>
    <submittedName>
        <fullName evidence="9">Uncharacterized protein</fullName>
    </submittedName>
</protein>
<dbReference type="CDD" id="cd14978">
    <property type="entry name" value="7tmA_FMRFamide_R-like"/>
    <property type="match status" value="1"/>
</dbReference>
<evidence type="ECO:0000256" key="3">
    <source>
        <dbReference type="ARBA" id="ARBA00022989"/>
    </source>
</evidence>
<keyword evidence="7 8" id="KW-0807">Transducer</keyword>
<dbReference type="InterPro" id="IPR000276">
    <property type="entry name" value="GPCR_Rhodpsn"/>
</dbReference>
<evidence type="ECO:0000256" key="4">
    <source>
        <dbReference type="ARBA" id="ARBA00023040"/>
    </source>
</evidence>
<keyword evidence="3" id="KW-1133">Transmembrane helix</keyword>
<dbReference type="AlphaFoldDB" id="A0A8J1TT52"/>
<dbReference type="PANTHER" id="PTHR24243:SF230">
    <property type="entry name" value="G-PROTEIN COUPLED RECEPTORS FAMILY 1 PROFILE DOMAIN-CONTAINING PROTEIN"/>
    <property type="match status" value="1"/>
</dbReference>
<evidence type="ECO:0000313" key="10">
    <source>
        <dbReference type="Proteomes" id="UP000749559"/>
    </source>
</evidence>
<accession>A0A8J1TT52</accession>
<dbReference type="PANTHER" id="PTHR24243">
    <property type="entry name" value="G-PROTEIN COUPLED RECEPTOR"/>
    <property type="match status" value="1"/>
</dbReference>
<keyword evidence="5" id="KW-0472">Membrane</keyword>
<dbReference type="Proteomes" id="UP000749559">
    <property type="component" value="Unassembled WGS sequence"/>
</dbReference>
<evidence type="ECO:0000256" key="2">
    <source>
        <dbReference type="ARBA" id="ARBA00022692"/>
    </source>
</evidence>
<gene>
    <name evidence="9" type="ORF">OFUS_LOCUS5991</name>
</gene>
<keyword evidence="10" id="KW-1185">Reference proteome</keyword>
<dbReference type="GO" id="GO:0005886">
    <property type="term" value="C:plasma membrane"/>
    <property type="evidence" value="ECO:0007669"/>
    <property type="project" value="TreeGrafter"/>
</dbReference>
<dbReference type="InterPro" id="IPR017452">
    <property type="entry name" value="GPCR_Rhodpsn_7TM"/>
</dbReference>
<evidence type="ECO:0000256" key="5">
    <source>
        <dbReference type="ARBA" id="ARBA00023136"/>
    </source>
</evidence>
<evidence type="ECO:0000313" key="9">
    <source>
        <dbReference type="EMBL" id="CAH1779158.1"/>
    </source>
</evidence>
<comment type="similarity">
    <text evidence="8">Belongs to the G-protein coupled receptor 1 family.</text>
</comment>
<dbReference type="Gene3D" id="1.20.1070.10">
    <property type="entry name" value="Rhodopsin 7-helix transmembrane proteins"/>
    <property type="match status" value="1"/>
</dbReference>
<name>A0A8J1TT52_OWEFU</name>
<dbReference type="Pfam" id="PF00001">
    <property type="entry name" value="7tm_1"/>
    <property type="match status" value="1"/>
</dbReference>
<dbReference type="PROSITE" id="PS50262">
    <property type="entry name" value="G_PROTEIN_RECEP_F1_2"/>
    <property type="match status" value="1"/>
</dbReference>
<keyword evidence="2 8" id="KW-0812">Transmembrane</keyword>
<dbReference type="OrthoDB" id="9990906at2759"/>
<proteinExistence type="inferred from homology"/>
<reference evidence="9" key="1">
    <citation type="submission" date="2022-03" db="EMBL/GenBank/DDBJ databases">
        <authorList>
            <person name="Martin C."/>
        </authorList>
    </citation>
    <scope>NUCLEOTIDE SEQUENCE</scope>
</reference>
<dbReference type="PRINTS" id="PR00237">
    <property type="entry name" value="GPCRRHODOPSN"/>
</dbReference>
<evidence type="ECO:0000256" key="1">
    <source>
        <dbReference type="ARBA" id="ARBA00004141"/>
    </source>
</evidence>
<dbReference type="PROSITE" id="PS00237">
    <property type="entry name" value="G_PROTEIN_RECEP_F1_1"/>
    <property type="match status" value="1"/>
</dbReference>
<keyword evidence="4 8" id="KW-0297">G-protein coupled receptor</keyword>
<dbReference type="EMBL" id="CAIIXF020000003">
    <property type="protein sequence ID" value="CAH1779158.1"/>
    <property type="molecule type" value="Genomic_DNA"/>
</dbReference>
<comment type="caution">
    <text evidence="9">The sequence shown here is derived from an EMBL/GenBank/DDBJ whole genome shotgun (WGS) entry which is preliminary data.</text>
</comment>
<evidence type="ECO:0000256" key="8">
    <source>
        <dbReference type="RuleBase" id="RU000688"/>
    </source>
</evidence>
<sequence>MSLDGTFNYSIEGNNNGSESTLGGGIYEIQDNDLTNLMQNESSYYEYEQDFSHIYPLVSVLNMYITPVIIIVGLIGNFISFMIYGVGIQRHQSSSVYLASIAVSDSVLLMTVFGTWVEHFNVNAYNRSVLCQMNIYLSYTCGFLSVWFLVCFSTERYIAVFFPFKRHIMCTERRAKAVVITVTLIGLLTYCSTLWTTGLIYFQERWQCAQLEGTHHYHSALTYIDIAITFFIPFLLILVLNCSIIYKIALFYRHQGGNAASATNSATGLILRRCSGRSGEEHNVQMKVTVVLVVISIAFLVLNLPSYSLRALVLLSPRIHTDMSLAADGIVLLQQVCQELYYTSFAINFFLYISCSKQFRLSFVKYVKMFRHSFVACCKKCRISSRKRLRTESTTSSLPAARKTQTINLTNLK</sequence>
<dbReference type="SUPFAM" id="SSF81321">
    <property type="entry name" value="Family A G protein-coupled receptor-like"/>
    <property type="match status" value="1"/>
</dbReference>
<comment type="subcellular location">
    <subcellularLocation>
        <location evidence="1">Membrane</location>
        <topology evidence="1">Multi-pass membrane protein</topology>
    </subcellularLocation>
</comment>
<dbReference type="GO" id="GO:0004930">
    <property type="term" value="F:G protein-coupled receptor activity"/>
    <property type="evidence" value="ECO:0007669"/>
    <property type="project" value="UniProtKB-KW"/>
</dbReference>
<evidence type="ECO:0000256" key="6">
    <source>
        <dbReference type="ARBA" id="ARBA00023170"/>
    </source>
</evidence>
<organism evidence="9 10">
    <name type="scientific">Owenia fusiformis</name>
    <name type="common">Polychaete worm</name>
    <dbReference type="NCBI Taxonomy" id="6347"/>
    <lineage>
        <taxon>Eukaryota</taxon>
        <taxon>Metazoa</taxon>
        <taxon>Spiralia</taxon>
        <taxon>Lophotrochozoa</taxon>
        <taxon>Annelida</taxon>
        <taxon>Polychaeta</taxon>
        <taxon>Sedentaria</taxon>
        <taxon>Canalipalpata</taxon>
        <taxon>Sabellida</taxon>
        <taxon>Oweniida</taxon>
        <taxon>Oweniidae</taxon>
        <taxon>Owenia</taxon>
    </lineage>
</organism>